<feature type="binding site" evidence="9">
    <location>
        <position position="272"/>
    </location>
    <ligand>
        <name>substrate</name>
    </ligand>
</feature>
<dbReference type="Pfam" id="PF17959">
    <property type="entry name" value="EF-hand_14"/>
    <property type="match status" value="1"/>
</dbReference>
<feature type="domain" description="Glutaminase EF-hand" evidence="12">
    <location>
        <begin position="38"/>
        <end position="113"/>
    </location>
</feature>
<dbReference type="Gene3D" id="3.40.710.10">
    <property type="entry name" value="DD-peptidase/beta-lactamase superfamily"/>
    <property type="match status" value="1"/>
</dbReference>
<dbReference type="RefSeq" id="WP_163765860.1">
    <property type="nucleotide sequence ID" value="NZ_AP022598.1"/>
</dbReference>
<feature type="binding site" evidence="9">
    <location>
        <position position="305"/>
    </location>
    <ligand>
        <name>substrate</name>
    </ligand>
</feature>
<evidence type="ECO:0000313" key="13">
    <source>
        <dbReference type="EMBL" id="BBY74481.1"/>
    </source>
</evidence>
<reference evidence="13 14" key="1">
    <citation type="journal article" date="2019" name="Emerg. Microbes Infect.">
        <title>Comprehensive subspecies identification of 175 nontuberculous mycobacteria species based on 7547 genomic profiles.</title>
        <authorList>
            <person name="Matsumoto Y."/>
            <person name="Kinjo T."/>
            <person name="Motooka D."/>
            <person name="Nabeya D."/>
            <person name="Jung N."/>
            <person name="Uechi K."/>
            <person name="Horii T."/>
            <person name="Iida T."/>
            <person name="Fujita J."/>
            <person name="Nakamura S."/>
        </authorList>
    </citation>
    <scope>NUCLEOTIDE SEQUENCE [LARGE SCALE GENOMIC DNA]</scope>
    <source>
        <strain evidence="13 14">JCM 6367</strain>
    </source>
</reference>
<dbReference type="FunFam" id="3.40.710.10:FF:000005">
    <property type="entry name" value="Glutaminase"/>
    <property type="match status" value="1"/>
</dbReference>
<evidence type="ECO:0000256" key="7">
    <source>
        <dbReference type="ARBA" id="ARBA00049534"/>
    </source>
</evidence>
<dbReference type="GO" id="GO:0006537">
    <property type="term" value="P:glutamate biosynthetic process"/>
    <property type="evidence" value="ECO:0007669"/>
    <property type="project" value="TreeGrafter"/>
</dbReference>
<keyword evidence="6 10" id="KW-0040">ANK repeat</keyword>
<dbReference type="PROSITE" id="PS50088">
    <property type="entry name" value="ANK_REPEAT"/>
    <property type="match status" value="1"/>
</dbReference>
<sequence length="568" mass="61507">MFVAEGSAVPPSALADGAVVPGSSDGRDSYGISALARTFKLSPQQRISLMELRTRIQVAGIAPDDLRVRQGISQLLAADGDDGAGLTLEQFGSICEASGGLVARALRGDLVIPDFARLENELRETYDRVRGDTRGATADYIPQLKRVDPEKFGIAVCTIDGQRFSVGDTNDLFCVQSLCKPVNYSLALEEHGVEVVHRHIGREPSGRGFNELSLTADGLPHNPMINSGAIMACSMLRAHDELADRFDYVAETWRRLCGSDRVGFNNSVYLSERRTADRNFSLGYFMRERGAFPEGTDLVETLEFYFQCCSIELDTAALAVVAATLANAGINPLTNDRVFHPNTVRHCLSLMSSCGMYDYSGEFAFTIGLPAKSGVSGGLMLVVPGVMGVCVWSPRLDSHGNSVRGVAFCRELINRYNFHAFDSLTMGEDTDKRDPRRKKNEAEISVTMRLLYAASQGDLDELRAVLAAEADPNAADYDGRTALHLAASEGHVAAVRYLLASGSRPDVTDRWGGTPLTDALRGKHTEAADLLRRNGVADPSADTGDANGQPAKSPTKRTKERKGYALQS</sequence>
<dbReference type="PANTHER" id="PTHR12544:SF29">
    <property type="entry name" value="GLUTAMINASE"/>
    <property type="match status" value="1"/>
</dbReference>
<dbReference type="InterPro" id="IPR002110">
    <property type="entry name" value="Ankyrin_rpt"/>
</dbReference>
<dbReference type="SUPFAM" id="SSF48403">
    <property type="entry name" value="Ankyrin repeat"/>
    <property type="match status" value="1"/>
</dbReference>
<dbReference type="InterPro" id="IPR015868">
    <property type="entry name" value="Glutaminase"/>
</dbReference>
<evidence type="ECO:0000256" key="8">
    <source>
        <dbReference type="ARBA" id="ARBA00070405"/>
    </source>
</evidence>
<evidence type="ECO:0000256" key="10">
    <source>
        <dbReference type="PROSITE-ProRule" id="PRU00023"/>
    </source>
</evidence>
<dbReference type="InterPro" id="IPR041541">
    <property type="entry name" value="Glutaminase_EF-hand"/>
</dbReference>
<feature type="repeat" description="ANK" evidence="10">
    <location>
        <begin position="478"/>
        <end position="510"/>
    </location>
</feature>
<dbReference type="InterPro" id="IPR036770">
    <property type="entry name" value="Ankyrin_rpt-contain_sf"/>
</dbReference>
<feature type="binding site" evidence="9">
    <location>
        <position position="226"/>
    </location>
    <ligand>
        <name>substrate</name>
    </ligand>
</feature>
<dbReference type="GO" id="GO:0004359">
    <property type="term" value="F:glutaminase activity"/>
    <property type="evidence" value="ECO:0007669"/>
    <property type="project" value="UniProtKB-UniRule"/>
</dbReference>
<gene>
    <name evidence="13" type="primary">glsA_1</name>
    <name evidence="9" type="synonym">glsA</name>
    <name evidence="13" type="ORF">MPRF_13800</name>
</gene>
<dbReference type="PANTHER" id="PTHR12544">
    <property type="entry name" value="GLUTAMINASE"/>
    <property type="match status" value="1"/>
</dbReference>
<dbReference type="HAMAP" id="MF_00313">
    <property type="entry name" value="Glutaminase"/>
    <property type="match status" value="1"/>
</dbReference>
<dbReference type="Proteomes" id="UP000466554">
    <property type="component" value="Chromosome"/>
</dbReference>
<keyword evidence="9" id="KW-0007">Acetylation</keyword>
<dbReference type="AlphaFoldDB" id="A0A7I7U0T6"/>
<protein>
    <recommendedName>
        <fullName evidence="8 9">Glutaminase</fullName>
        <ecNumber evidence="3 9">3.5.1.2</ecNumber>
    </recommendedName>
</protein>
<organism evidence="13 14">
    <name type="scientific">Mycolicibacterium parafortuitum</name>
    <name type="common">Mycobacterium parafortuitum</name>
    <dbReference type="NCBI Taxonomy" id="39692"/>
    <lineage>
        <taxon>Bacteria</taxon>
        <taxon>Bacillati</taxon>
        <taxon>Actinomycetota</taxon>
        <taxon>Actinomycetes</taxon>
        <taxon>Mycobacteriales</taxon>
        <taxon>Mycobacteriaceae</taxon>
        <taxon>Mycolicibacterium</taxon>
    </lineage>
</organism>
<evidence type="ECO:0000313" key="14">
    <source>
        <dbReference type="Proteomes" id="UP000466554"/>
    </source>
</evidence>
<feature type="region of interest" description="Disordered" evidence="11">
    <location>
        <begin position="531"/>
        <end position="568"/>
    </location>
</feature>
<accession>A0A7I7U0T6</accession>
<dbReference type="PROSITE" id="PS50297">
    <property type="entry name" value="ANK_REP_REGION"/>
    <property type="match status" value="1"/>
</dbReference>
<evidence type="ECO:0000256" key="1">
    <source>
        <dbReference type="ARBA" id="ARBA00011076"/>
    </source>
</evidence>
<dbReference type="InterPro" id="IPR012338">
    <property type="entry name" value="Beta-lactam/transpept-like"/>
</dbReference>
<keyword evidence="5 9" id="KW-0378">Hydrolase</keyword>
<comment type="similarity">
    <text evidence="1 9">Belongs to the glutaminase family.</text>
</comment>
<dbReference type="NCBIfam" id="TIGR03814">
    <property type="entry name" value="Gln_ase"/>
    <property type="match status" value="1"/>
</dbReference>
<evidence type="ECO:0000256" key="4">
    <source>
        <dbReference type="ARBA" id="ARBA00022737"/>
    </source>
</evidence>
<evidence type="ECO:0000256" key="5">
    <source>
        <dbReference type="ARBA" id="ARBA00022801"/>
    </source>
</evidence>
<dbReference type="Gene3D" id="1.25.40.20">
    <property type="entry name" value="Ankyrin repeat-containing domain"/>
    <property type="match status" value="1"/>
</dbReference>
<name>A0A7I7U0T6_MYCPF</name>
<feature type="binding site" evidence="9">
    <location>
        <position position="279"/>
    </location>
    <ligand>
        <name>substrate</name>
    </ligand>
</feature>
<dbReference type="EMBL" id="AP022598">
    <property type="protein sequence ID" value="BBY74481.1"/>
    <property type="molecule type" value="Genomic_DNA"/>
</dbReference>
<dbReference type="Pfam" id="PF04960">
    <property type="entry name" value="Glutaminase"/>
    <property type="match status" value="1"/>
</dbReference>
<dbReference type="GO" id="GO:0006543">
    <property type="term" value="P:L-glutamine catabolic process"/>
    <property type="evidence" value="ECO:0007669"/>
    <property type="project" value="TreeGrafter"/>
</dbReference>
<dbReference type="SUPFAM" id="SSF56601">
    <property type="entry name" value="beta-lactamase/transpeptidase-like"/>
    <property type="match status" value="1"/>
</dbReference>
<feature type="binding site" evidence="9">
    <location>
        <position position="177"/>
    </location>
    <ligand>
        <name>substrate</name>
    </ligand>
</feature>
<feature type="binding site" evidence="9">
    <location>
        <position position="357"/>
    </location>
    <ligand>
        <name>substrate</name>
    </ligand>
</feature>
<evidence type="ECO:0000256" key="2">
    <source>
        <dbReference type="ARBA" id="ARBA00011881"/>
    </source>
</evidence>
<proteinExistence type="inferred from homology"/>
<evidence type="ECO:0000256" key="3">
    <source>
        <dbReference type="ARBA" id="ARBA00012918"/>
    </source>
</evidence>
<evidence type="ECO:0000256" key="11">
    <source>
        <dbReference type="SAM" id="MobiDB-lite"/>
    </source>
</evidence>
<comment type="catalytic activity">
    <reaction evidence="7 9">
        <text>L-glutamine + H2O = L-glutamate + NH4(+)</text>
        <dbReference type="Rhea" id="RHEA:15889"/>
        <dbReference type="ChEBI" id="CHEBI:15377"/>
        <dbReference type="ChEBI" id="CHEBI:28938"/>
        <dbReference type="ChEBI" id="CHEBI:29985"/>
        <dbReference type="ChEBI" id="CHEBI:58359"/>
        <dbReference type="EC" id="3.5.1.2"/>
    </reaction>
</comment>
<dbReference type="SMART" id="SM00248">
    <property type="entry name" value="ANK"/>
    <property type="match status" value="3"/>
</dbReference>
<comment type="subunit">
    <text evidence="2 9">Homotetramer.</text>
</comment>
<evidence type="ECO:0000256" key="9">
    <source>
        <dbReference type="HAMAP-Rule" id="MF_00313"/>
    </source>
</evidence>
<keyword evidence="4" id="KW-0677">Repeat</keyword>
<evidence type="ECO:0000259" key="12">
    <source>
        <dbReference type="Pfam" id="PF17959"/>
    </source>
</evidence>
<dbReference type="Pfam" id="PF12796">
    <property type="entry name" value="Ank_2"/>
    <property type="match status" value="1"/>
</dbReference>
<dbReference type="EC" id="3.5.1.2" evidence="3 9"/>
<evidence type="ECO:0000256" key="6">
    <source>
        <dbReference type="ARBA" id="ARBA00023043"/>
    </source>
</evidence>
<feature type="binding site" evidence="9">
    <location>
        <position position="375"/>
    </location>
    <ligand>
        <name>substrate</name>
    </ligand>
</feature>